<accession>A0ABN8S9N5</accession>
<keyword evidence="1" id="KW-0862">Zinc</keyword>
<keyword evidence="1" id="KW-0479">Metal-binding</keyword>
<gene>
    <name evidence="3" type="ORF">PLOB_00034971</name>
</gene>
<reference evidence="3 4" key="1">
    <citation type="submission" date="2022-05" db="EMBL/GenBank/DDBJ databases">
        <authorList>
            <consortium name="Genoscope - CEA"/>
            <person name="William W."/>
        </authorList>
    </citation>
    <scope>NUCLEOTIDE SEQUENCE [LARGE SCALE GENOMIC DNA]</scope>
</reference>
<sequence>MAECSFKCYSSKECGVSRRYSAQTAIVPLKTCTKDVLPHLRGCYKTTAKGVDFEWRLCLYRAGLFQEDGDCLTICPLHRDEFGLGWRPSKACKYPLHDSKQKPTRGITKRLSEEIYQKWNVLCQIGQGICMKCLDMHSKFGPSTSSTCQGLAYKKCKGQKQKKGDTFSFSLYKTKLVKNIRKPESEVFEDDIAEELETSLSRPRRVQVQPGEYYRLESHLDDIMTPIPALMRSLCLDEEEEEEYLPTPTPNRGLEVLNQHIERLSAGRISPVRFQLTQPIQDVARGTRSYIRRKSKELVGTTLECIAPGQSNELLALVANPTPIDPEPVNNIMATLLSLYEGATSWYTKMTILSIFAQHYTKTQLKDLVPGLTTWRIDQARKHAVVVGAGHSEVREPVMRYRLEGEKVDHFLDFISSPHYLQDVAYGTRKIKMSSGECLEIPDLVRTVISSRMVKLYQLYCSEVGFQPLGRSTLFSILKICAASQKKSLAGLDNVTSEGASAFDTLEKVVKTMTSLGSSLQWADNVRQRVRAAKRYLKADYKLHVLEESPCADHCIRFALSSDDVQYKTACDHEHTMQYDRCLDCANVAHDIIAGLDSGDISERYIFFAPVRTFVHILDKGNQDWFAVLSILEDLVHQLKRLSPLLKELFLRSDNAGCYHNAALLISAPTITRTGGLALKNYSFSEANSGKDVCDRKIAPLKAHIGRYLNEARQLKEAIDSYGGIKGCRASVIELDTRKQTTNAPKLSGISQLNNFEYTEDGGMTVSKAFKVGEGRKISKQELAKVGQPQSETGVKVILPFCDPVNATGLLKKASTRPPGDQAKQTVVSPTNDEGIPWFTCPEQGCIKTFRTNQTLQRHLDFGRHEIKLHEESQYDQIRHKWAEHCSSLKPQNPSCALTASSSFGVTEENVLSMGWAQTKSKGRSRFSVKVKNYLLEQFMIGEETGRKVTPAEASARMRTVRTEEGARIFGKDEWLTPKQVNSYFSRLAAMKKIDQQPAALVSLEEEDAEAIVERSKRYHLRRRVLNQLTF</sequence>
<dbReference type="PROSITE" id="PS50157">
    <property type="entry name" value="ZINC_FINGER_C2H2_2"/>
    <property type="match status" value="1"/>
</dbReference>
<protein>
    <recommendedName>
        <fullName evidence="2">C2H2-type domain-containing protein</fullName>
    </recommendedName>
</protein>
<dbReference type="PANTHER" id="PTHR33845:SF1">
    <property type="entry name" value="C2H2-TYPE DOMAIN-CONTAINING PROTEIN"/>
    <property type="match status" value="1"/>
</dbReference>
<organism evidence="3 4">
    <name type="scientific">Porites lobata</name>
    <dbReference type="NCBI Taxonomy" id="104759"/>
    <lineage>
        <taxon>Eukaryota</taxon>
        <taxon>Metazoa</taxon>
        <taxon>Cnidaria</taxon>
        <taxon>Anthozoa</taxon>
        <taxon>Hexacorallia</taxon>
        <taxon>Scleractinia</taxon>
        <taxon>Fungiina</taxon>
        <taxon>Poritidae</taxon>
        <taxon>Porites</taxon>
    </lineage>
</organism>
<evidence type="ECO:0000313" key="4">
    <source>
        <dbReference type="Proteomes" id="UP001159405"/>
    </source>
</evidence>
<proteinExistence type="predicted"/>
<feature type="domain" description="C2H2-type" evidence="2">
    <location>
        <begin position="839"/>
        <end position="865"/>
    </location>
</feature>
<dbReference type="PROSITE" id="PS00028">
    <property type="entry name" value="ZINC_FINGER_C2H2_1"/>
    <property type="match status" value="1"/>
</dbReference>
<name>A0ABN8S9N5_9CNID</name>
<dbReference type="PANTHER" id="PTHR33845">
    <property type="entry name" value="C2H2-TYPE DOMAIN-CONTAINING PROTEIN"/>
    <property type="match status" value="1"/>
</dbReference>
<keyword evidence="4" id="KW-1185">Reference proteome</keyword>
<comment type="caution">
    <text evidence="3">The sequence shown here is derived from an EMBL/GenBank/DDBJ whole genome shotgun (WGS) entry which is preliminary data.</text>
</comment>
<dbReference type="EMBL" id="CALNXK010000486">
    <property type="protein sequence ID" value="CAH3186529.1"/>
    <property type="molecule type" value="Genomic_DNA"/>
</dbReference>
<keyword evidence="1" id="KW-0863">Zinc-finger</keyword>
<dbReference type="InterPro" id="IPR013087">
    <property type="entry name" value="Znf_C2H2_type"/>
</dbReference>
<dbReference type="Proteomes" id="UP001159405">
    <property type="component" value="Unassembled WGS sequence"/>
</dbReference>
<evidence type="ECO:0000313" key="3">
    <source>
        <dbReference type="EMBL" id="CAH3186529.1"/>
    </source>
</evidence>
<evidence type="ECO:0000259" key="2">
    <source>
        <dbReference type="PROSITE" id="PS50157"/>
    </source>
</evidence>
<evidence type="ECO:0000256" key="1">
    <source>
        <dbReference type="PROSITE-ProRule" id="PRU00042"/>
    </source>
</evidence>